<dbReference type="InterPro" id="IPR002156">
    <property type="entry name" value="RNaseH_domain"/>
</dbReference>
<keyword evidence="4" id="KW-1185">Reference proteome</keyword>
<dbReference type="InterPro" id="IPR052929">
    <property type="entry name" value="RNase_H-like_EbsB-rel"/>
</dbReference>
<comment type="caution">
    <text evidence="3">The sequence shown here is derived from an EMBL/GenBank/DDBJ whole genome shotgun (WGS) entry which is preliminary data.</text>
</comment>
<keyword evidence="1" id="KW-0732">Signal</keyword>
<evidence type="ECO:0000313" key="3">
    <source>
        <dbReference type="EMBL" id="KAK5825351.1"/>
    </source>
</evidence>
<dbReference type="InterPro" id="IPR012337">
    <property type="entry name" value="RNaseH-like_sf"/>
</dbReference>
<reference evidence="3 4" key="1">
    <citation type="submission" date="2023-03" db="EMBL/GenBank/DDBJ databases">
        <title>WGS of Gossypium arboreum.</title>
        <authorList>
            <person name="Yu D."/>
        </authorList>
    </citation>
    <scope>NUCLEOTIDE SEQUENCE [LARGE SCALE GENOMIC DNA]</scope>
    <source>
        <tissue evidence="3">Leaf</tissue>
    </source>
</reference>
<accession>A0ABR0PM29</accession>
<evidence type="ECO:0000259" key="2">
    <source>
        <dbReference type="Pfam" id="PF13456"/>
    </source>
</evidence>
<gene>
    <name evidence="3" type="ORF">PVK06_020175</name>
</gene>
<sequence length="120" mass="14056">MHNLVRMVVLAEAMAVLHGLQFARDMGFSRVILESDSKMVIRNLQASEEDYSETMRITWDVKTLARGFASCRFEFFKREGNTLVHAMASEAMKHSPFWVAGYRRVWKKLLDVFRLLLYCF</sequence>
<name>A0ABR0PM29_GOSAR</name>
<dbReference type="Pfam" id="PF13456">
    <property type="entry name" value="RVT_3"/>
    <property type="match status" value="1"/>
</dbReference>
<dbReference type="Gene3D" id="3.30.420.10">
    <property type="entry name" value="Ribonuclease H-like superfamily/Ribonuclease H"/>
    <property type="match status" value="1"/>
</dbReference>
<dbReference type="PANTHER" id="PTHR47074">
    <property type="entry name" value="BNAC02G40300D PROTEIN"/>
    <property type="match status" value="1"/>
</dbReference>
<proteinExistence type="predicted"/>
<dbReference type="EMBL" id="JARKNE010000006">
    <property type="protein sequence ID" value="KAK5825351.1"/>
    <property type="molecule type" value="Genomic_DNA"/>
</dbReference>
<dbReference type="InterPro" id="IPR036397">
    <property type="entry name" value="RNaseH_sf"/>
</dbReference>
<protein>
    <recommendedName>
        <fullName evidence="2">RNase H type-1 domain-containing protein</fullName>
    </recommendedName>
</protein>
<dbReference type="CDD" id="cd06222">
    <property type="entry name" value="RNase_H_like"/>
    <property type="match status" value="1"/>
</dbReference>
<evidence type="ECO:0000256" key="1">
    <source>
        <dbReference type="SAM" id="SignalP"/>
    </source>
</evidence>
<feature type="domain" description="RNase H type-1" evidence="2">
    <location>
        <begin position="8"/>
        <end position="91"/>
    </location>
</feature>
<dbReference type="PANTHER" id="PTHR47074:SF61">
    <property type="entry name" value="RNASE H TYPE-1 DOMAIN-CONTAINING PROTEIN"/>
    <property type="match status" value="1"/>
</dbReference>
<dbReference type="InterPro" id="IPR044730">
    <property type="entry name" value="RNase_H-like_dom_plant"/>
</dbReference>
<feature type="chain" id="PRO_5045909523" description="RNase H type-1 domain-containing protein" evidence="1">
    <location>
        <begin position="20"/>
        <end position="120"/>
    </location>
</feature>
<dbReference type="SUPFAM" id="SSF53098">
    <property type="entry name" value="Ribonuclease H-like"/>
    <property type="match status" value="1"/>
</dbReference>
<evidence type="ECO:0000313" key="4">
    <source>
        <dbReference type="Proteomes" id="UP001358586"/>
    </source>
</evidence>
<organism evidence="3 4">
    <name type="scientific">Gossypium arboreum</name>
    <name type="common">Tree cotton</name>
    <name type="synonym">Gossypium nanking</name>
    <dbReference type="NCBI Taxonomy" id="29729"/>
    <lineage>
        <taxon>Eukaryota</taxon>
        <taxon>Viridiplantae</taxon>
        <taxon>Streptophyta</taxon>
        <taxon>Embryophyta</taxon>
        <taxon>Tracheophyta</taxon>
        <taxon>Spermatophyta</taxon>
        <taxon>Magnoliopsida</taxon>
        <taxon>eudicotyledons</taxon>
        <taxon>Gunneridae</taxon>
        <taxon>Pentapetalae</taxon>
        <taxon>rosids</taxon>
        <taxon>malvids</taxon>
        <taxon>Malvales</taxon>
        <taxon>Malvaceae</taxon>
        <taxon>Malvoideae</taxon>
        <taxon>Gossypium</taxon>
    </lineage>
</organism>
<dbReference type="Proteomes" id="UP001358586">
    <property type="component" value="Chromosome 6"/>
</dbReference>
<feature type="signal peptide" evidence="1">
    <location>
        <begin position="1"/>
        <end position="19"/>
    </location>
</feature>